<protein>
    <submittedName>
        <fullName evidence="2">Uncharacterized protein</fullName>
    </submittedName>
</protein>
<accession>A0A8T1URJ4</accession>
<feature type="compositionally biased region" description="Low complexity" evidence="1">
    <location>
        <begin position="45"/>
        <end position="63"/>
    </location>
</feature>
<reference evidence="2" key="1">
    <citation type="submission" date="2021-01" db="EMBL/GenBank/DDBJ databases">
        <title>Phytophthora aleatoria, a newly-described species from Pinus radiata is distinct from Phytophthora cactorum isolates based on comparative genomics.</title>
        <authorList>
            <person name="Mcdougal R."/>
            <person name="Panda P."/>
            <person name="Williams N."/>
            <person name="Studholme D.J."/>
        </authorList>
    </citation>
    <scope>NUCLEOTIDE SEQUENCE</scope>
    <source>
        <strain evidence="2">NZFS 3830</strain>
    </source>
</reference>
<proteinExistence type="predicted"/>
<evidence type="ECO:0000313" key="3">
    <source>
        <dbReference type="Proteomes" id="UP000688947"/>
    </source>
</evidence>
<organism evidence="2 3">
    <name type="scientific">Phytophthora cactorum</name>
    <dbReference type="NCBI Taxonomy" id="29920"/>
    <lineage>
        <taxon>Eukaryota</taxon>
        <taxon>Sar</taxon>
        <taxon>Stramenopiles</taxon>
        <taxon>Oomycota</taxon>
        <taxon>Peronosporomycetes</taxon>
        <taxon>Peronosporales</taxon>
        <taxon>Peronosporaceae</taxon>
        <taxon>Phytophthora</taxon>
    </lineage>
</organism>
<dbReference type="AlphaFoldDB" id="A0A8T1URJ4"/>
<feature type="compositionally biased region" description="Basic and acidic residues" evidence="1">
    <location>
        <begin position="1"/>
        <end position="13"/>
    </location>
</feature>
<gene>
    <name evidence="2" type="ORF">JG687_00003620</name>
</gene>
<name>A0A8T1URJ4_9STRA</name>
<sequence length="63" mass="6985">MDRMPIRQKRTPEDGATWAADEHSADAVPPLTPKVRSAGRRPRHGAQAQAARALQRQSRFALP</sequence>
<evidence type="ECO:0000256" key="1">
    <source>
        <dbReference type="SAM" id="MobiDB-lite"/>
    </source>
</evidence>
<dbReference type="EMBL" id="JAENGZ010000114">
    <property type="protein sequence ID" value="KAG6968700.1"/>
    <property type="molecule type" value="Genomic_DNA"/>
</dbReference>
<feature type="region of interest" description="Disordered" evidence="1">
    <location>
        <begin position="1"/>
        <end position="63"/>
    </location>
</feature>
<comment type="caution">
    <text evidence="2">The sequence shown here is derived from an EMBL/GenBank/DDBJ whole genome shotgun (WGS) entry which is preliminary data.</text>
</comment>
<dbReference type="Proteomes" id="UP000688947">
    <property type="component" value="Unassembled WGS sequence"/>
</dbReference>
<evidence type="ECO:0000313" key="2">
    <source>
        <dbReference type="EMBL" id="KAG6968700.1"/>
    </source>
</evidence>